<proteinExistence type="inferred from homology"/>
<evidence type="ECO:0000313" key="4">
    <source>
        <dbReference type="Proteomes" id="UP001286313"/>
    </source>
</evidence>
<comment type="caution">
    <text evidence="3">The sequence shown here is derived from an EMBL/GenBank/DDBJ whole genome shotgun (WGS) entry which is preliminary data.</text>
</comment>
<keyword evidence="4" id="KW-1185">Reference proteome</keyword>
<keyword evidence="2" id="KW-0812">Transmembrane</keyword>
<dbReference type="InterPro" id="IPR036188">
    <property type="entry name" value="FAD/NAD-bd_sf"/>
</dbReference>
<protein>
    <submittedName>
        <fullName evidence="3">Uncharacterized protein</fullName>
    </submittedName>
</protein>
<gene>
    <name evidence="3" type="ORF">Pcinc_041139</name>
</gene>
<dbReference type="Gene3D" id="3.50.50.60">
    <property type="entry name" value="FAD/NAD(P)-binding domain"/>
    <property type="match status" value="1"/>
</dbReference>
<dbReference type="GO" id="GO:0050660">
    <property type="term" value="F:flavin adenine dinucleotide binding"/>
    <property type="evidence" value="ECO:0007669"/>
    <property type="project" value="InterPro"/>
</dbReference>
<dbReference type="SUPFAM" id="SSF51905">
    <property type="entry name" value="FAD/NAD(P)-binding domain"/>
    <property type="match status" value="1"/>
</dbReference>
<dbReference type="AlphaFoldDB" id="A0AAE1EK42"/>
<sequence length="240" mass="26108">MLNFLSSLPTTLTLVTLLPMGRLILQSIMRESRQVERTFSRPEAFNHYYDFIVVGAGTAGSVLASRLAEVSGWRVLVIEAGGPPPPESYVPGLVSLFYFRGNNNWEYITVPQKHGLKNFQNRVSIGAFTGVYTTTTTTLIFTTITTTTLISTTTTTTTLISTITTLISTITTLISTTTTLISTTTTLISTTTTLISTITTLISTTTTTLISTKTTFISTTTTFISTTTTTLKIMVFCCLE</sequence>
<name>A0AAE1EK42_PETCI</name>
<feature type="transmembrane region" description="Helical" evidence="2">
    <location>
        <begin position="6"/>
        <end position="25"/>
    </location>
</feature>
<dbReference type="Gene3D" id="3.30.560.10">
    <property type="entry name" value="Glucose Oxidase, domain 3"/>
    <property type="match status" value="1"/>
</dbReference>
<evidence type="ECO:0000256" key="2">
    <source>
        <dbReference type="SAM" id="Phobius"/>
    </source>
</evidence>
<dbReference type="PANTHER" id="PTHR11552">
    <property type="entry name" value="GLUCOSE-METHANOL-CHOLINE GMC OXIDOREDUCTASE"/>
    <property type="match status" value="1"/>
</dbReference>
<evidence type="ECO:0000256" key="1">
    <source>
        <dbReference type="ARBA" id="ARBA00010790"/>
    </source>
</evidence>
<dbReference type="GO" id="GO:0016491">
    <property type="term" value="F:oxidoreductase activity"/>
    <property type="evidence" value="ECO:0007669"/>
    <property type="project" value="TreeGrafter"/>
</dbReference>
<keyword evidence="2" id="KW-0472">Membrane</keyword>
<accession>A0AAE1EK42</accession>
<organism evidence="3 4">
    <name type="scientific">Petrolisthes cinctipes</name>
    <name type="common">Flat porcelain crab</name>
    <dbReference type="NCBI Taxonomy" id="88211"/>
    <lineage>
        <taxon>Eukaryota</taxon>
        <taxon>Metazoa</taxon>
        <taxon>Ecdysozoa</taxon>
        <taxon>Arthropoda</taxon>
        <taxon>Crustacea</taxon>
        <taxon>Multicrustacea</taxon>
        <taxon>Malacostraca</taxon>
        <taxon>Eumalacostraca</taxon>
        <taxon>Eucarida</taxon>
        <taxon>Decapoda</taxon>
        <taxon>Pleocyemata</taxon>
        <taxon>Anomura</taxon>
        <taxon>Galatheoidea</taxon>
        <taxon>Porcellanidae</taxon>
        <taxon>Petrolisthes</taxon>
    </lineage>
</organism>
<evidence type="ECO:0000313" key="3">
    <source>
        <dbReference type="EMBL" id="KAK3852266.1"/>
    </source>
</evidence>
<dbReference type="EMBL" id="JAWQEG010007509">
    <property type="protein sequence ID" value="KAK3852266.1"/>
    <property type="molecule type" value="Genomic_DNA"/>
</dbReference>
<reference evidence="3" key="1">
    <citation type="submission" date="2023-10" db="EMBL/GenBank/DDBJ databases">
        <title>Genome assemblies of two species of porcelain crab, Petrolisthes cinctipes and Petrolisthes manimaculis (Anomura: Porcellanidae).</title>
        <authorList>
            <person name="Angst P."/>
        </authorList>
    </citation>
    <scope>NUCLEOTIDE SEQUENCE</scope>
    <source>
        <strain evidence="3">PB745_01</strain>
        <tissue evidence="3">Gill</tissue>
    </source>
</reference>
<comment type="similarity">
    <text evidence="1">Belongs to the GMC oxidoreductase family.</text>
</comment>
<dbReference type="PANTHER" id="PTHR11552:SF147">
    <property type="entry name" value="CHOLINE DEHYDROGENASE, MITOCHONDRIAL"/>
    <property type="match status" value="1"/>
</dbReference>
<dbReference type="Proteomes" id="UP001286313">
    <property type="component" value="Unassembled WGS sequence"/>
</dbReference>
<dbReference type="InterPro" id="IPR012132">
    <property type="entry name" value="GMC_OxRdtase"/>
</dbReference>
<keyword evidence="2" id="KW-1133">Transmembrane helix</keyword>